<evidence type="ECO:0000313" key="4">
    <source>
        <dbReference type="Proteomes" id="UP001528920"/>
    </source>
</evidence>
<feature type="modified residue" description="Phosphohistidine" evidence="1">
    <location>
        <position position="185"/>
    </location>
</feature>
<dbReference type="Gene3D" id="1.20.120.160">
    <property type="entry name" value="HPT domain"/>
    <property type="match status" value="1"/>
</dbReference>
<organism evidence="3 4">
    <name type="scientific">Paralabilibaculum antarcticum</name>
    <dbReference type="NCBI Taxonomy" id="2912572"/>
    <lineage>
        <taxon>Bacteria</taxon>
        <taxon>Pseudomonadati</taxon>
        <taxon>Bacteroidota</taxon>
        <taxon>Bacteroidia</taxon>
        <taxon>Marinilabiliales</taxon>
        <taxon>Marinifilaceae</taxon>
        <taxon>Paralabilibaculum</taxon>
    </lineage>
</organism>
<dbReference type="InterPro" id="IPR036641">
    <property type="entry name" value="HPT_dom_sf"/>
</dbReference>
<accession>A0ABT5VVP1</accession>
<dbReference type="PROSITE" id="PS50894">
    <property type="entry name" value="HPT"/>
    <property type="match status" value="1"/>
</dbReference>
<dbReference type="EMBL" id="JAKJSC010000004">
    <property type="protein sequence ID" value="MDE5419467.1"/>
    <property type="molecule type" value="Genomic_DNA"/>
</dbReference>
<evidence type="ECO:0000313" key="3">
    <source>
        <dbReference type="EMBL" id="MDE5419467.1"/>
    </source>
</evidence>
<gene>
    <name evidence="3" type="ORF">L3049_15850</name>
</gene>
<name>A0ABT5VVP1_9BACT</name>
<keyword evidence="1" id="KW-0597">Phosphoprotein</keyword>
<keyword evidence="4" id="KW-1185">Reference proteome</keyword>
<proteinExistence type="predicted"/>
<dbReference type="InterPro" id="IPR008207">
    <property type="entry name" value="Sig_transdc_His_kin_Hpt_dom"/>
</dbReference>
<dbReference type="SUPFAM" id="SSF47226">
    <property type="entry name" value="Histidine-containing phosphotransfer domain, HPT domain"/>
    <property type="match status" value="1"/>
</dbReference>
<dbReference type="Gene3D" id="3.40.50.2300">
    <property type="match status" value="1"/>
</dbReference>
<protein>
    <submittedName>
        <fullName evidence="3">Response regulator</fullName>
    </submittedName>
</protein>
<reference evidence="3 4" key="1">
    <citation type="submission" date="2022-01" db="EMBL/GenBank/DDBJ databases">
        <title>Labilibaculum sp. nov, a marine bacterium isolated from Antarctica.</title>
        <authorList>
            <person name="Dai W."/>
        </authorList>
    </citation>
    <scope>NUCLEOTIDE SEQUENCE [LARGE SCALE GENOMIC DNA]</scope>
    <source>
        <strain evidence="3 4">DW002</strain>
    </source>
</reference>
<dbReference type="Pfam" id="PF01627">
    <property type="entry name" value="Hpt"/>
    <property type="match status" value="1"/>
</dbReference>
<sequence>MKHNPQILLVGFHNLLSIESLPQISFVKCTTGQEAIELISSNQFDLIISKFQIKDQNAIKLNQVAESLRTYYTNSDPKKFKLLVVTSNSDEDKACKENNLLYFPETLDLKLLVLKLIALPKEPRKTIEKEPTIIDFKELFIRVDNNREFIQTVIEKFFEIKDSRIDDIKTPLLEKDYKRAKDAAHKLKGVLANFSMMEARITIVELENLILENNQDLAIQKLEQLVQDIKTAEAFYRNNLDQFKN</sequence>
<comment type="caution">
    <text evidence="3">The sequence shown here is derived from an EMBL/GenBank/DDBJ whole genome shotgun (WGS) entry which is preliminary data.</text>
</comment>
<evidence type="ECO:0000259" key="2">
    <source>
        <dbReference type="PROSITE" id="PS50894"/>
    </source>
</evidence>
<dbReference type="RefSeq" id="WP_275110797.1">
    <property type="nucleotide sequence ID" value="NZ_JAKJSC010000004.1"/>
</dbReference>
<evidence type="ECO:0000256" key="1">
    <source>
        <dbReference type="PROSITE-ProRule" id="PRU00110"/>
    </source>
</evidence>
<feature type="domain" description="HPt" evidence="2">
    <location>
        <begin position="146"/>
        <end position="243"/>
    </location>
</feature>
<dbReference type="Proteomes" id="UP001528920">
    <property type="component" value="Unassembled WGS sequence"/>
</dbReference>